<organism evidence="2 3">
    <name type="scientific">Lentzea tibetensis</name>
    <dbReference type="NCBI Taxonomy" id="2591470"/>
    <lineage>
        <taxon>Bacteria</taxon>
        <taxon>Bacillati</taxon>
        <taxon>Actinomycetota</taxon>
        <taxon>Actinomycetes</taxon>
        <taxon>Pseudonocardiales</taxon>
        <taxon>Pseudonocardiaceae</taxon>
        <taxon>Lentzea</taxon>
    </lineage>
</organism>
<dbReference type="AlphaFoldDB" id="A0A563EEJ6"/>
<reference evidence="2 3" key="1">
    <citation type="submission" date="2019-07" db="EMBL/GenBank/DDBJ databases">
        <title>Lentzea xizangensis sp. nov., isolated from Qinghai-Tibetan Plateau Soils.</title>
        <authorList>
            <person name="Huang J."/>
        </authorList>
    </citation>
    <scope>NUCLEOTIDE SEQUENCE [LARGE SCALE GENOMIC DNA]</scope>
    <source>
        <strain evidence="2 3">FXJ1.1311</strain>
    </source>
</reference>
<evidence type="ECO:0000313" key="3">
    <source>
        <dbReference type="Proteomes" id="UP000316639"/>
    </source>
</evidence>
<evidence type="ECO:0000256" key="1">
    <source>
        <dbReference type="SAM" id="MobiDB-lite"/>
    </source>
</evidence>
<evidence type="ECO:0000313" key="2">
    <source>
        <dbReference type="EMBL" id="TWP43189.1"/>
    </source>
</evidence>
<feature type="compositionally biased region" description="Polar residues" evidence="1">
    <location>
        <begin position="1030"/>
        <end position="1040"/>
    </location>
</feature>
<protein>
    <submittedName>
        <fullName evidence="2">Uncharacterized protein</fullName>
    </submittedName>
</protein>
<feature type="compositionally biased region" description="Basic and acidic residues" evidence="1">
    <location>
        <begin position="573"/>
        <end position="582"/>
    </location>
</feature>
<sequence length="1113" mass="121322">MTSELRVPSLDLPSSNLSSELSTEYPGLFIEVDDAQVTTEGRVEQARSPSVVALPAMESEFAGQYRTTFADLPNLADPGVVAKLGELSAMAVGGRLENYTGIVLGNPAVKDALGQIDQNLPGLNDPDARARVRSLVSDAVLATSLVPSREQDFRDNSKLSFGSVRDRKTVQPLSVDKLQQVLSDIAVNVMAGRDPFDVAGSTVQGIDYRPDLPLPQKMALLGLTNLTADARGALQNDELFQTLLRNPTALTDSLFGATGHDEQRFMSTCVAAATNTEVRGKVPTVAGLLMVGNGVIERVEQQLDTTPIELLGKKDRPFGRTIREMAQKRVDDAKTVFQQIKTKAKALAEADVSTPAVREQWAELSTQWGRTMQKLAAVTTLNPADGHPLPVLTKKVLPGAWKLSVPAALPLAFDRPLRRTTVIRQIPFRDAVSQHLAPNPREESKDELWDEPEVPLTRNLQNEDELTDFWTQVQSGTGIRLTTLRHQWLLKAAEVGGKPMFVLSDPTKSYFDYLSPDDFVKWAKNTKPDTGRSVFDNLAIMVPSKPTLPSIDIDIDIDNTVEQTLMVDGAEQDVGRRHDRTSPTDSAGLRSMFNAGGSHPAPPMSRSGSNLSSVLDSDDSAVGSDSDLGRPEWVAPDSGTNPAEDPFLRDEAAGLSYKLRSVDAAEGQVVYYRDIFKQEAEERLDTVRSSVSPMANAVDAVLTSDTAQADKLKNLIVIEKTRRQMAATADTRSPVWDDLTARLDQELQMSEAMAHVALPEWYRTSDELTDKVLDELDRLDAAHIATEDAQLLLAAATELRDTRKLTVSQEVASLRDQLRPEEFAWLAAKAMITVPPEVANPATTRHEAQHQAVLMLQNKDVVSKLLNAGVRVVILPKITPLTALPEFSHLAGTNTSDGRRWDDQKAAMTGRTVAVHEDHISQLPHEIAHAIHEHGLNETHQIDVGTHFSQRLNQPDAPWPGNYAKTDKYESFAQLSATYVGANTGHVTNNSTLWAKKKWPEMLPLLKDVYGTNPRAIHNHKQPADITPFNAATGQNTPSKSSRHAPAKISLPTPPTSTSTTIAAVATMRSASTNNDDSDKQATTTTPSQPTNAISTAVRASTMSTGTRGGAHR</sequence>
<comment type="caution">
    <text evidence="2">The sequence shown here is derived from an EMBL/GenBank/DDBJ whole genome shotgun (WGS) entry which is preliminary data.</text>
</comment>
<feature type="region of interest" description="Disordered" evidence="1">
    <location>
        <begin position="568"/>
        <end position="647"/>
    </location>
</feature>
<keyword evidence="3" id="KW-1185">Reference proteome</keyword>
<feature type="compositionally biased region" description="Low complexity" evidence="1">
    <location>
        <begin position="605"/>
        <end position="626"/>
    </location>
</feature>
<name>A0A563EEJ6_9PSEU</name>
<proteinExistence type="predicted"/>
<feature type="compositionally biased region" description="Polar residues" evidence="1">
    <location>
        <begin position="1069"/>
        <end position="1106"/>
    </location>
</feature>
<gene>
    <name evidence="2" type="ORF">FKR81_42820</name>
</gene>
<dbReference type="RefSeq" id="WP_146361306.1">
    <property type="nucleotide sequence ID" value="NZ_VOBR01000071.1"/>
</dbReference>
<accession>A0A563EEJ6</accession>
<dbReference type="EMBL" id="VOBR01000071">
    <property type="protein sequence ID" value="TWP43189.1"/>
    <property type="molecule type" value="Genomic_DNA"/>
</dbReference>
<dbReference type="Proteomes" id="UP000316639">
    <property type="component" value="Unassembled WGS sequence"/>
</dbReference>
<dbReference type="SUPFAM" id="SSF55486">
    <property type="entry name" value="Metalloproteases ('zincins'), catalytic domain"/>
    <property type="match status" value="1"/>
</dbReference>
<dbReference type="OrthoDB" id="3877861at2"/>
<feature type="region of interest" description="Disordered" evidence="1">
    <location>
        <begin position="1016"/>
        <end position="1113"/>
    </location>
</feature>